<dbReference type="RefSeq" id="WP_164679729.1">
    <property type="nucleotide sequence ID" value="NZ_CP049057.1"/>
</dbReference>
<dbReference type="Pfam" id="PF08281">
    <property type="entry name" value="Sigma70_r4_2"/>
    <property type="match status" value="1"/>
</dbReference>
<dbReference type="Pfam" id="PF04542">
    <property type="entry name" value="Sigma70_r2"/>
    <property type="match status" value="1"/>
</dbReference>
<evidence type="ECO:0000259" key="5">
    <source>
        <dbReference type="Pfam" id="PF04542"/>
    </source>
</evidence>
<evidence type="ECO:0000313" key="8">
    <source>
        <dbReference type="Proteomes" id="UP000505306"/>
    </source>
</evidence>
<evidence type="ECO:0000259" key="6">
    <source>
        <dbReference type="Pfam" id="PF08281"/>
    </source>
</evidence>
<dbReference type="GO" id="GO:0016987">
    <property type="term" value="F:sigma factor activity"/>
    <property type="evidence" value="ECO:0007669"/>
    <property type="project" value="UniProtKB-KW"/>
</dbReference>
<dbReference type="GO" id="GO:0003677">
    <property type="term" value="F:DNA binding"/>
    <property type="evidence" value="ECO:0007669"/>
    <property type="project" value="InterPro"/>
</dbReference>
<comment type="similarity">
    <text evidence="1">Belongs to the sigma-70 factor family. ECF subfamily.</text>
</comment>
<dbReference type="InterPro" id="IPR007627">
    <property type="entry name" value="RNA_pol_sigma70_r2"/>
</dbReference>
<protein>
    <submittedName>
        <fullName evidence="7">RNA polymerase sigma factor</fullName>
    </submittedName>
</protein>
<dbReference type="InterPro" id="IPR013249">
    <property type="entry name" value="RNA_pol_sigma70_r4_t2"/>
</dbReference>
<accession>A0A6G6GM99</accession>
<dbReference type="SUPFAM" id="SSF88946">
    <property type="entry name" value="Sigma2 domain of RNA polymerase sigma factors"/>
    <property type="match status" value="1"/>
</dbReference>
<feature type="domain" description="RNA polymerase sigma-70 region 2" evidence="5">
    <location>
        <begin position="18"/>
        <end position="83"/>
    </location>
</feature>
<name>A0A6G6GM99_9FLAO</name>
<dbReference type="KEGG" id="mgel:G5B37_09115"/>
<keyword evidence="8" id="KW-1185">Reference proteome</keyword>
<dbReference type="AlphaFoldDB" id="A0A6G6GM99"/>
<dbReference type="PANTHER" id="PTHR43133:SF46">
    <property type="entry name" value="RNA POLYMERASE SIGMA-70 FACTOR ECF SUBFAMILY"/>
    <property type="match status" value="1"/>
</dbReference>
<dbReference type="InterPro" id="IPR013324">
    <property type="entry name" value="RNA_pol_sigma_r3/r4-like"/>
</dbReference>
<evidence type="ECO:0000256" key="4">
    <source>
        <dbReference type="ARBA" id="ARBA00023163"/>
    </source>
</evidence>
<reference evidence="7 8" key="1">
    <citation type="submission" date="2020-02" db="EMBL/GenBank/DDBJ databases">
        <title>Complete genome sequence of Flavobacteriaceae bacterium.</title>
        <authorList>
            <person name="Kim S.-J."/>
            <person name="Kim Y.-S."/>
            <person name="Kim K.-H."/>
        </authorList>
    </citation>
    <scope>NUCLEOTIDE SEQUENCE [LARGE SCALE GENOMIC DNA]</scope>
    <source>
        <strain evidence="7 8">RR4-40</strain>
    </source>
</reference>
<keyword evidence="2" id="KW-0805">Transcription regulation</keyword>
<dbReference type="InterPro" id="IPR014284">
    <property type="entry name" value="RNA_pol_sigma-70_dom"/>
</dbReference>
<organism evidence="7 8">
    <name type="scientific">Rasiella rasia</name>
    <dbReference type="NCBI Taxonomy" id="2744027"/>
    <lineage>
        <taxon>Bacteria</taxon>
        <taxon>Pseudomonadati</taxon>
        <taxon>Bacteroidota</taxon>
        <taxon>Flavobacteriia</taxon>
        <taxon>Flavobacteriales</taxon>
        <taxon>Flavobacteriaceae</taxon>
        <taxon>Rasiella</taxon>
    </lineage>
</organism>
<evidence type="ECO:0000256" key="3">
    <source>
        <dbReference type="ARBA" id="ARBA00023082"/>
    </source>
</evidence>
<dbReference type="Proteomes" id="UP000505306">
    <property type="component" value="Chromosome"/>
</dbReference>
<dbReference type="NCBIfam" id="TIGR02937">
    <property type="entry name" value="sigma70-ECF"/>
    <property type="match status" value="1"/>
</dbReference>
<dbReference type="InterPro" id="IPR039425">
    <property type="entry name" value="RNA_pol_sigma-70-like"/>
</dbReference>
<dbReference type="Gene3D" id="1.10.1740.10">
    <property type="match status" value="1"/>
</dbReference>
<keyword evidence="3" id="KW-0731">Sigma factor</keyword>
<dbReference type="PANTHER" id="PTHR43133">
    <property type="entry name" value="RNA POLYMERASE ECF-TYPE SIGMA FACTO"/>
    <property type="match status" value="1"/>
</dbReference>
<dbReference type="EMBL" id="CP049057">
    <property type="protein sequence ID" value="QIE59716.1"/>
    <property type="molecule type" value="Genomic_DNA"/>
</dbReference>
<sequence>MANDLYTNVCDKHIFSKLYEQYSQSLHDFIYYKYGTGADANDIMQEAFISLWEACKKVTPSKAKSFLFTVANNKMLNEIKHQKVVLKYKKTPLKEYTNESPEFLLQTDEFLQQYQKALQNLTEDQRVAFTLCKIEGKKHKEIAELLDVTQKVVEYRIYSAFNALKKELKNFNIK</sequence>
<dbReference type="GO" id="GO:0006352">
    <property type="term" value="P:DNA-templated transcription initiation"/>
    <property type="evidence" value="ECO:0007669"/>
    <property type="project" value="InterPro"/>
</dbReference>
<evidence type="ECO:0000256" key="1">
    <source>
        <dbReference type="ARBA" id="ARBA00010641"/>
    </source>
</evidence>
<keyword evidence="4" id="KW-0804">Transcription</keyword>
<feature type="domain" description="RNA polymerase sigma factor 70 region 4 type 2" evidence="6">
    <location>
        <begin position="112"/>
        <end position="161"/>
    </location>
</feature>
<dbReference type="InterPro" id="IPR036388">
    <property type="entry name" value="WH-like_DNA-bd_sf"/>
</dbReference>
<dbReference type="InterPro" id="IPR013325">
    <property type="entry name" value="RNA_pol_sigma_r2"/>
</dbReference>
<evidence type="ECO:0000256" key="2">
    <source>
        <dbReference type="ARBA" id="ARBA00023015"/>
    </source>
</evidence>
<evidence type="ECO:0000313" key="7">
    <source>
        <dbReference type="EMBL" id="QIE59716.1"/>
    </source>
</evidence>
<proteinExistence type="inferred from homology"/>
<dbReference type="Gene3D" id="1.10.10.10">
    <property type="entry name" value="Winged helix-like DNA-binding domain superfamily/Winged helix DNA-binding domain"/>
    <property type="match status" value="1"/>
</dbReference>
<dbReference type="SUPFAM" id="SSF88659">
    <property type="entry name" value="Sigma3 and sigma4 domains of RNA polymerase sigma factors"/>
    <property type="match status" value="1"/>
</dbReference>
<gene>
    <name evidence="7" type="ORF">G5B37_09115</name>
</gene>